<evidence type="ECO:0000313" key="1">
    <source>
        <dbReference type="EMBL" id="CCB61776.1"/>
    </source>
</evidence>
<dbReference type="Proteomes" id="UP000009183">
    <property type="component" value="Chromosome 5"/>
</dbReference>
<dbReference type="HOGENOM" id="CLU_2854255_0_0_1"/>
<dbReference type="EMBL" id="FN596745">
    <property type="protein sequence ID" value="CCB61776.1"/>
    <property type="molecule type" value="Genomic_DNA"/>
</dbReference>
<name>F6I4D9_VITVI</name>
<reference evidence="2" key="1">
    <citation type="journal article" date="2007" name="Nature">
        <title>The grapevine genome sequence suggests ancestral hexaploidization in major angiosperm phyla.</title>
        <authorList>
            <consortium name="The French-Italian Public Consortium for Grapevine Genome Characterization."/>
            <person name="Jaillon O."/>
            <person name="Aury J.-M."/>
            <person name="Noel B."/>
            <person name="Policriti A."/>
            <person name="Clepet C."/>
            <person name="Casagrande A."/>
            <person name="Choisne N."/>
            <person name="Aubourg S."/>
            <person name="Vitulo N."/>
            <person name="Jubin C."/>
            <person name="Vezzi A."/>
            <person name="Legeai F."/>
            <person name="Hugueney P."/>
            <person name="Dasilva C."/>
            <person name="Horner D."/>
            <person name="Mica E."/>
            <person name="Jublot D."/>
            <person name="Poulain J."/>
            <person name="Bruyere C."/>
            <person name="Billault A."/>
            <person name="Segurens B."/>
            <person name="Gouyvenoux M."/>
            <person name="Ugarte E."/>
            <person name="Cattonaro F."/>
            <person name="Anthouard V."/>
            <person name="Vico V."/>
            <person name="Del Fabbro C."/>
            <person name="Alaux M."/>
            <person name="Di Gaspero G."/>
            <person name="Dumas V."/>
            <person name="Felice N."/>
            <person name="Paillard S."/>
            <person name="Juman I."/>
            <person name="Moroldo M."/>
            <person name="Scalabrin S."/>
            <person name="Canaguier A."/>
            <person name="Le Clainche I."/>
            <person name="Malacrida G."/>
            <person name="Durand E."/>
            <person name="Pesole G."/>
            <person name="Laucou V."/>
            <person name="Chatelet P."/>
            <person name="Merdinoglu D."/>
            <person name="Delledonne M."/>
            <person name="Pezzotti M."/>
            <person name="Lecharny A."/>
            <person name="Scarpelli C."/>
            <person name="Artiguenave F."/>
            <person name="Pe M.E."/>
            <person name="Valle G."/>
            <person name="Morgante M."/>
            <person name="Caboche M."/>
            <person name="Adam-Blondon A.-F."/>
            <person name="Weissenbach J."/>
            <person name="Quetier F."/>
            <person name="Wincker P."/>
        </authorList>
    </citation>
    <scope>NUCLEOTIDE SEQUENCE [LARGE SCALE GENOMIC DNA]</scope>
    <source>
        <strain evidence="2">cv. Pinot noir / PN40024</strain>
    </source>
</reference>
<dbReference type="InParanoid" id="F6I4D9"/>
<dbReference type="AlphaFoldDB" id="F6I4D9"/>
<gene>
    <name evidence="1" type="ordered locus">VIT_05s0062g00410</name>
</gene>
<sequence length="65" mass="7716">MVVSRGVPGGWLRLHMRSETERLYRTSLSWKLTFIFTKLRPLLHHKLAILQPRKTRSHSFSLTWG</sequence>
<dbReference type="PaxDb" id="29760-VIT_05s0062g00410.t01"/>
<protein>
    <submittedName>
        <fullName evidence="1">Uncharacterized protein</fullName>
    </submittedName>
</protein>
<evidence type="ECO:0000313" key="2">
    <source>
        <dbReference type="Proteomes" id="UP000009183"/>
    </source>
</evidence>
<organism evidence="1 2">
    <name type="scientific">Vitis vinifera</name>
    <name type="common">Grape</name>
    <dbReference type="NCBI Taxonomy" id="29760"/>
    <lineage>
        <taxon>Eukaryota</taxon>
        <taxon>Viridiplantae</taxon>
        <taxon>Streptophyta</taxon>
        <taxon>Embryophyta</taxon>
        <taxon>Tracheophyta</taxon>
        <taxon>Spermatophyta</taxon>
        <taxon>Magnoliopsida</taxon>
        <taxon>eudicotyledons</taxon>
        <taxon>Gunneridae</taxon>
        <taxon>Pentapetalae</taxon>
        <taxon>rosids</taxon>
        <taxon>Vitales</taxon>
        <taxon>Vitaceae</taxon>
        <taxon>Viteae</taxon>
        <taxon>Vitis</taxon>
    </lineage>
</organism>
<proteinExistence type="predicted"/>
<keyword evidence="2" id="KW-1185">Reference proteome</keyword>
<accession>F6I4D9</accession>